<comment type="similarity">
    <text evidence="2 11">Belongs to the sodium:solute symporter (SSF) (TC 2.A.21) family.</text>
</comment>
<evidence type="ECO:0000313" key="14">
    <source>
        <dbReference type="Proteomes" id="UP000003919"/>
    </source>
</evidence>
<feature type="transmembrane region" description="Helical" evidence="12">
    <location>
        <begin position="458"/>
        <end position="477"/>
    </location>
</feature>
<evidence type="ECO:0000256" key="5">
    <source>
        <dbReference type="ARBA" id="ARBA00022692"/>
    </source>
</evidence>
<dbReference type="Pfam" id="PF00474">
    <property type="entry name" value="SSF"/>
    <property type="match status" value="1"/>
</dbReference>
<evidence type="ECO:0000256" key="3">
    <source>
        <dbReference type="ARBA" id="ARBA00022448"/>
    </source>
</evidence>
<keyword evidence="3" id="KW-0813">Transport</keyword>
<comment type="subcellular location">
    <subcellularLocation>
        <location evidence="1">Cell membrane</location>
        <topology evidence="1">Multi-pass membrane protein</topology>
    </subcellularLocation>
</comment>
<keyword evidence="7" id="KW-0915">Sodium</keyword>
<feature type="transmembrane region" description="Helical" evidence="12">
    <location>
        <begin position="316"/>
        <end position="337"/>
    </location>
</feature>
<proteinExistence type="inferred from homology"/>
<dbReference type="GO" id="GO:0005886">
    <property type="term" value="C:plasma membrane"/>
    <property type="evidence" value="ECO:0007669"/>
    <property type="project" value="UniProtKB-SubCell"/>
</dbReference>
<keyword evidence="10" id="KW-0739">Sodium transport</keyword>
<keyword evidence="6 12" id="KW-1133">Transmembrane helix</keyword>
<feature type="transmembrane region" description="Helical" evidence="12">
    <location>
        <begin position="398"/>
        <end position="418"/>
    </location>
</feature>
<dbReference type="HOGENOM" id="CLU_018808_11_4_10"/>
<feature type="transmembrane region" description="Helical" evidence="12">
    <location>
        <begin position="272"/>
        <end position="296"/>
    </location>
</feature>
<feature type="transmembrane region" description="Helical" evidence="12">
    <location>
        <begin position="152"/>
        <end position="170"/>
    </location>
</feature>
<evidence type="ECO:0000313" key="13">
    <source>
        <dbReference type="EMBL" id="EAZ79451.1"/>
    </source>
</evidence>
<dbReference type="GO" id="GO:0006814">
    <property type="term" value="P:sodium ion transport"/>
    <property type="evidence" value="ECO:0007669"/>
    <property type="project" value="UniProtKB-KW"/>
</dbReference>
<dbReference type="OrthoDB" id="891563at2"/>
<keyword evidence="5 12" id="KW-0812">Transmembrane</keyword>
<accession>A3I247</accession>
<feature type="transmembrane region" description="Helical" evidence="12">
    <location>
        <begin position="6"/>
        <end position="23"/>
    </location>
</feature>
<dbReference type="InterPro" id="IPR051163">
    <property type="entry name" value="Sodium:Solute_Symporter_SSF"/>
</dbReference>
<evidence type="ECO:0000256" key="2">
    <source>
        <dbReference type="ARBA" id="ARBA00006434"/>
    </source>
</evidence>
<name>A3I247_9BACT</name>
<keyword evidence="9 12" id="KW-0472">Membrane</keyword>
<keyword evidence="8" id="KW-0406">Ion transport</keyword>
<comment type="caution">
    <text evidence="13">The sequence shown here is derived from an EMBL/GenBank/DDBJ whole genome shotgun (WGS) entry which is preliminary data.</text>
</comment>
<evidence type="ECO:0000256" key="6">
    <source>
        <dbReference type="ARBA" id="ARBA00022989"/>
    </source>
</evidence>
<dbReference type="eggNOG" id="COG0591">
    <property type="taxonomic scope" value="Bacteria"/>
</dbReference>
<evidence type="ECO:0000256" key="9">
    <source>
        <dbReference type="ARBA" id="ARBA00023136"/>
    </source>
</evidence>
<dbReference type="PANTHER" id="PTHR42985">
    <property type="entry name" value="SODIUM-COUPLED MONOCARBOXYLATE TRANSPORTER"/>
    <property type="match status" value="1"/>
</dbReference>
<dbReference type="EMBL" id="CM001023">
    <property type="protein sequence ID" value="EAZ79451.1"/>
    <property type="molecule type" value="Genomic_DNA"/>
</dbReference>
<dbReference type="PROSITE" id="PS50283">
    <property type="entry name" value="NA_SOLUT_SYMP_3"/>
    <property type="match status" value="1"/>
</dbReference>
<feature type="transmembrane region" description="Helical" evidence="12">
    <location>
        <begin position="182"/>
        <end position="200"/>
    </location>
</feature>
<sequence length="480" mass="54735">MNSQVVLLVISCYFLLLFLISWFTSRKVSEDTFFTGDRQSPWFLVAFGMIGASLSGVTFISVPGEVGNSNFFYFEVVLGYTLGYFTIAKVLLPLYYRLNLVSIYSYLEDRFGFWSYKTGAFFFILSRTVGSSLRVFLVASVLQLILFDSLGIPFWVSVLITVALIWLYTFRGGIKTVVWTDTLQTFFMLAAVVVSIVLIGRELELSSLGEYFKVVSDDPRSTIFNWDWKDGTNFFKQFISGAFITIVMTGLDQDMMQKNLTCRNIGDAQKNMFWFTTSLVIVNLLFLGLGVMLYLFAETKGIPLPERTDELFPLLATQYFTPFAGIVFVLGITAAAYSSADSTLTALTTSFCVDFLELEKKYPKEKRVWIRQRVHIAFTFVMYFVILAFYWVNDQSVINSVFVIAGYTYGPLLGLYSFGLFTKMKVQDKWVPYLAVLAPTVTYILASNSEELFWGYKFGFEALILNGLLMFIGLWLLRKK</sequence>
<evidence type="ECO:0000256" key="12">
    <source>
        <dbReference type="SAM" id="Phobius"/>
    </source>
</evidence>
<evidence type="ECO:0000256" key="4">
    <source>
        <dbReference type="ARBA" id="ARBA00022475"/>
    </source>
</evidence>
<feature type="transmembrane region" description="Helical" evidence="12">
    <location>
        <begin position="119"/>
        <end position="146"/>
    </location>
</feature>
<dbReference type="AlphaFoldDB" id="A3I247"/>
<protein>
    <submittedName>
        <fullName evidence="13">Sodium:solute symporter family protein</fullName>
    </submittedName>
</protein>
<evidence type="ECO:0000256" key="10">
    <source>
        <dbReference type="ARBA" id="ARBA00023201"/>
    </source>
</evidence>
<feature type="transmembrane region" description="Helical" evidence="12">
    <location>
        <begin position="430"/>
        <end position="446"/>
    </location>
</feature>
<reference evidence="13 14" key="1">
    <citation type="journal article" date="2011" name="J. Bacteriol.">
        <title>Complete genome sequence of Algoriphagus sp. PR1, bacterial prey of a colony-forming choanoflagellate.</title>
        <authorList>
            <person name="Alegado R.A."/>
            <person name="Ferriera S."/>
            <person name="Nusbaum C."/>
            <person name="Young S.K."/>
            <person name="Zeng Q."/>
            <person name="Imamovic A."/>
            <person name="Fairclough S.R."/>
            <person name="King N."/>
        </authorList>
    </citation>
    <scope>NUCLEOTIDE SEQUENCE [LARGE SCALE GENOMIC DNA]</scope>
    <source>
        <strain evidence="13 14">PR1</strain>
    </source>
</reference>
<dbReference type="RefSeq" id="WP_008198633.1">
    <property type="nucleotide sequence ID" value="NZ_CM001023.1"/>
</dbReference>
<gene>
    <name evidence="13" type="ORF">ALPR1_04393</name>
</gene>
<organism evidence="13 14">
    <name type="scientific">Algoriphagus machipongonensis</name>
    <dbReference type="NCBI Taxonomy" id="388413"/>
    <lineage>
        <taxon>Bacteria</taxon>
        <taxon>Pseudomonadati</taxon>
        <taxon>Bacteroidota</taxon>
        <taxon>Cytophagia</taxon>
        <taxon>Cytophagales</taxon>
        <taxon>Cyclobacteriaceae</taxon>
        <taxon>Algoriphagus</taxon>
    </lineage>
</organism>
<dbReference type="InterPro" id="IPR038377">
    <property type="entry name" value="Na/Glc_symporter_sf"/>
</dbReference>
<dbReference type="Gene3D" id="1.20.1730.10">
    <property type="entry name" value="Sodium/glucose cotransporter"/>
    <property type="match status" value="1"/>
</dbReference>
<dbReference type="PANTHER" id="PTHR42985:SF47">
    <property type="entry name" value="INTEGRAL MEMBRANE TRANSPORT PROTEIN"/>
    <property type="match status" value="1"/>
</dbReference>
<evidence type="ECO:0000256" key="7">
    <source>
        <dbReference type="ARBA" id="ARBA00023053"/>
    </source>
</evidence>
<dbReference type="GO" id="GO:0015293">
    <property type="term" value="F:symporter activity"/>
    <property type="evidence" value="ECO:0007669"/>
    <property type="project" value="TreeGrafter"/>
</dbReference>
<evidence type="ECO:0000256" key="1">
    <source>
        <dbReference type="ARBA" id="ARBA00004651"/>
    </source>
</evidence>
<dbReference type="EMBL" id="AAXU02000001">
    <property type="protein sequence ID" value="EAZ79451.1"/>
    <property type="molecule type" value="Genomic_DNA"/>
</dbReference>
<evidence type="ECO:0000256" key="11">
    <source>
        <dbReference type="RuleBase" id="RU362091"/>
    </source>
</evidence>
<evidence type="ECO:0000256" key="8">
    <source>
        <dbReference type="ARBA" id="ARBA00023065"/>
    </source>
</evidence>
<dbReference type="CDD" id="cd10326">
    <property type="entry name" value="SLC5sbd_NIS-like"/>
    <property type="match status" value="1"/>
</dbReference>
<keyword evidence="4" id="KW-1003">Cell membrane</keyword>
<dbReference type="InterPro" id="IPR001734">
    <property type="entry name" value="Na/solute_symporter"/>
</dbReference>
<feature type="transmembrane region" description="Helical" evidence="12">
    <location>
        <begin position="234"/>
        <end position="251"/>
    </location>
</feature>
<dbReference type="Proteomes" id="UP000003919">
    <property type="component" value="Chromosome"/>
</dbReference>
<feature type="transmembrane region" description="Helical" evidence="12">
    <location>
        <begin position="374"/>
        <end position="392"/>
    </location>
</feature>
<feature type="transmembrane region" description="Helical" evidence="12">
    <location>
        <begin position="43"/>
        <end position="62"/>
    </location>
</feature>
<feature type="transmembrane region" description="Helical" evidence="12">
    <location>
        <begin position="82"/>
        <end position="107"/>
    </location>
</feature>
<dbReference type="STRING" id="388413.ALPR1_04393"/>
<keyword evidence="14" id="KW-1185">Reference proteome</keyword>